<dbReference type="AlphaFoldDB" id="A0A174ENN9"/>
<reference evidence="1 2" key="1">
    <citation type="submission" date="2015-09" db="EMBL/GenBank/DDBJ databases">
        <authorList>
            <consortium name="Pathogen Informatics"/>
        </authorList>
    </citation>
    <scope>NUCLEOTIDE SEQUENCE [LARGE SCALE GENOMIC DNA]</scope>
    <source>
        <strain evidence="1 2">2789STDY5608854</strain>
    </source>
</reference>
<accession>A0A174ENN9</accession>
<name>A0A174ENN9_FLAPL</name>
<dbReference type="RefSeq" id="WP_196059662.1">
    <property type="nucleotide sequence ID" value="NZ_JADMSX010000003.1"/>
</dbReference>
<dbReference type="EMBL" id="CYZT01000081">
    <property type="protein sequence ID" value="CUO37560.1"/>
    <property type="molecule type" value="Genomic_DNA"/>
</dbReference>
<dbReference type="Proteomes" id="UP000095746">
    <property type="component" value="Unassembled WGS sequence"/>
</dbReference>
<evidence type="ECO:0000313" key="2">
    <source>
        <dbReference type="Proteomes" id="UP000095746"/>
    </source>
</evidence>
<evidence type="ECO:0000313" key="1">
    <source>
        <dbReference type="EMBL" id="CUO37560.1"/>
    </source>
</evidence>
<protein>
    <submittedName>
        <fullName evidence="1">Uncharacterized protein</fullName>
    </submittedName>
</protein>
<organism evidence="1 2">
    <name type="scientific">Flavonifractor plautii</name>
    <name type="common">Fusobacterium plautii</name>
    <dbReference type="NCBI Taxonomy" id="292800"/>
    <lineage>
        <taxon>Bacteria</taxon>
        <taxon>Bacillati</taxon>
        <taxon>Bacillota</taxon>
        <taxon>Clostridia</taxon>
        <taxon>Eubacteriales</taxon>
        <taxon>Oscillospiraceae</taxon>
        <taxon>Flavonifractor</taxon>
    </lineage>
</organism>
<sequence length="64" mass="7405">MKITAYNLGRKCMEEIEAPVAGIMENRPSGQQWPILGLKMMDDEKWNRLCEAQKRKHPELYAGV</sequence>
<gene>
    <name evidence="1" type="ORF">ERS852411_01432</name>
</gene>
<proteinExistence type="predicted"/>